<accession>A0A6B9LA05</accession>
<protein>
    <submittedName>
        <fullName evidence="1">Uncharacterized protein</fullName>
    </submittedName>
</protein>
<sequence length="42" mass="5160">MEDLKELLEEFIDWARDCGEDAFYVFDDTQKVIDEFLKQREE</sequence>
<gene>
    <name evidence="1" type="ORF">hemulen61_gp015</name>
</gene>
<name>A0A6B9LA05_9CAUD</name>
<dbReference type="Proteomes" id="UP000463964">
    <property type="component" value="Segment"/>
</dbReference>
<reference evidence="1 2" key="1">
    <citation type="journal article" date="2020" name="Viruses">
        <title>Diversity and Host Interactions Among Virulent and Temperate Baltic Sea Flavobacterium Phages.</title>
        <authorList>
            <person name="Nilsson E."/>
            <person name="Bayfield O.W."/>
            <person name="Lundin D."/>
            <person name="Antson A.A."/>
            <person name="Holmfeldt K."/>
        </authorList>
    </citation>
    <scope>NUCLEOTIDE SEQUENCE [LARGE SCALE GENOMIC DNA]</scope>
</reference>
<proteinExistence type="predicted"/>
<evidence type="ECO:0000313" key="1">
    <source>
        <dbReference type="EMBL" id="QHB38776.1"/>
    </source>
</evidence>
<evidence type="ECO:0000313" key="2">
    <source>
        <dbReference type="Proteomes" id="UP000463964"/>
    </source>
</evidence>
<organism evidence="1 2">
    <name type="scientific">Flavobacterium phage vB_FspS_hemulen6-1</name>
    <dbReference type="NCBI Taxonomy" id="2686247"/>
    <lineage>
        <taxon>Viruses</taxon>
        <taxon>Duplodnaviria</taxon>
        <taxon>Heunggongvirae</taxon>
        <taxon>Uroviricota</taxon>
        <taxon>Caudoviricetes</taxon>
        <taxon>Lillamyvirus</taxon>
        <taxon>Lillamyvirus hemulen</taxon>
    </lineage>
</organism>
<keyword evidence="2" id="KW-1185">Reference proteome</keyword>
<dbReference type="EMBL" id="MN812208">
    <property type="protein sequence ID" value="QHB38776.1"/>
    <property type="molecule type" value="Genomic_DNA"/>
</dbReference>